<evidence type="ECO:0000256" key="1">
    <source>
        <dbReference type="ARBA" id="ARBA00004651"/>
    </source>
</evidence>
<evidence type="ECO:0000256" key="4">
    <source>
        <dbReference type="ARBA" id="ARBA00022692"/>
    </source>
</evidence>
<dbReference type="PANTHER" id="PTHR26451:SF989">
    <property type="entry name" value="G-PROTEIN COUPLED RECEPTORS FAMILY 1 PROFILE DOMAIN-CONTAINING PROTEIN"/>
    <property type="match status" value="1"/>
</dbReference>
<dbReference type="SUPFAM" id="SSF81321">
    <property type="entry name" value="Family A G protein-coupled receptor-like"/>
    <property type="match status" value="1"/>
</dbReference>
<keyword evidence="16" id="KW-1185">Reference proteome</keyword>
<feature type="transmembrane region" description="Helical" evidence="13">
    <location>
        <begin position="22"/>
        <end position="49"/>
    </location>
</feature>
<keyword evidence="8 13" id="KW-0472">Membrane</keyword>
<dbReference type="OrthoDB" id="9615015at2759"/>
<dbReference type="GeneTree" id="ENSGT00940000162761"/>
<dbReference type="AlphaFoldDB" id="A0A8C9WCW7"/>
<evidence type="ECO:0000256" key="2">
    <source>
        <dbReference type="ARBA" id="ARBA00022475"/>
    </source>
</evidence>
<dbReference type="GO" id="GO:0004984">
    <property type="term" value="F:olfactory receptor activity"/>
    <property type="evidence" value="ECO:0007669"/>
    <property type="project" value="InterPro"/>
</dbReference>
<evidence type="ECO:0000256" key="13">
    <source>
        <dbReference type="SAM" id="Phobius"/>
    </source>
</evidence>
<feature type="domain" description="G-protein coupled receptors family 1 profile" evidence="14">
    <location>
        <begin position="40"/>
        <end position="288"/>
    </location>
</feature>
<protein>
    <submittedName>
        <fullName evidence="15">Olfactory receptor-like protein COR2</fullName>
    </submittedName>
</protein>
<accession>A0A8C9WCW7</accession>
<organism evidence="15 16">
    <name type="scientific">Scleropages formosus</name>
    <name type="common">Asian bonytongue</name>
    <name type="synonym">Osteoglossum formosum</name>
    <dbReference type="NCBI Taxonomy" id="113540"/>
    <lineage>
        <taxon>Eukaryota</taxon>
        <taxon>Metazoa</taxon>
        <taxon>Chordata</taxon>
        <taxon>Craniata</taxon>
        <taxon>Vertebrata</taxon>
        <taxon>Euteleostomi</taxon>
        <taxon>Actinopterygii</taxon>
        <taxon>Neopterygii</taxon>
        <taxon>Teleostei</taxon>
        <taxon>Osteoglossocephala</taxon>
        <taxon>Osteoglossomorpha</taxon>
        <taxon>Osteoglossiformes</taxon>
        <taxon>Osteoglossidae</taxon>
        <taxon>Scleropages</taxon>
    </lineage>
</organism>
<evidence type="ECO:0000256" key="8">
    <source>
        <dbReference type="ARBA" id="ARBA00023136"/>
    </source>
</evidence>
<feature type="transmembrane region" description="Helical" evidence="13">
    <location>
        <begin position="140"/>
        <end position="163"/>
    </location>
</feature>
<evidence type="ECO:0000256" key="5">
    <source>
        <dbReference type="ARBA" id="ARBA00022725"/>
    </source>
</evidence>
<keyword evidence="3" id="KW-0716">Sensory transduction</keyword>
<name>A0A8C9WCW7_SCLFO</name>
<evidence type="ECO:0000256" key="3">
    <source>
        <dbReference type="ARBA" id="ARBA00022606"/>
    </source>
</evidence>
<keyword evidence="6 13" id="KW-1133">Transmembrane helix</keyword>
<evidence type="ECO:0000313" key="16">
    <source>
        <dbReference type="Proteomes" id="UP000694397"/>
    </source>
</evidence>
<dbReference type="Proteomes" id="UP000694397">
    <property type="component" value="Chromosome 4"/>
</dbReference>
<evidence type="ECO:0000256" key="12">
    <source>
        <dbReference type="ARBA" id="ARBA00023224"/>
    </source>
</evidence>
<gene>
    <name evidence="15" type="primary">LOC108921186</name>
</gene>
<dbReference type="GO" id="GO:0004930">
    <property type="term" value="F:G protein-coupled receptor activity"/>
    <property type="evidence" value="ECO:0007669"/>
    <property type="project" value="UniProtKB-KW"/>
</dbReference>
<keyword evidence="10" id="KW-0675">Receptor</keyword>
<dbReference type="PANTHER" id="PTHR26451">
    <property type="entry name" value="G_PROTEIN_RECEP_F1_2 DOMAIN-CONTAINING PROTEIN"/>
    <property type="match status" value="1"/>
</dbReference>
<keyword evidence="5" id="KW-0552">Olfaction</keyword>
<dbReference type="Gene3D" id="1.20.1070.10">
    <property type="entry name" value="Rhodopsin 7-helix transmembrane proteins"/>
    <property type="match status" value="1"/>
</dbReference>
<evidence type="ECO:0000256" key="6">
    <source>
        <dbReference type="ARBA" id="ARBA00022989"/>
    </source>
</evidence>
<evidence type="ECO:0000256" key="10">
    <source>
        <dbReference type="ARBA" id="ARBA00023170"/>
    </source>
</evidence>
<evidence type="ECO:0000259" key="14">
    <source>
        <dbReference type="PROSITE" id="PS50262"/>
    </source>
</evidence>
<evidence type="ECO:0000313" key="15">
    <source>
        <dbReference type="Ensembl" id="ENSSFOP00015073172.1"/>
    </source>
</evidence>
<keyword evidence="12" id="KW-0807">Transducer</keyword>
<proteinExistence type="predicted"/>
<keyword evidence="11" id="KW-0325">Glycoprotein</keyword>
<feature type="transmembrane region" description="Helical" evidence="13">
    <location>
        <begin position="271"/>
        <end position="290"/>
    </location>
</feature>
<reference evidence="15 16" key="1">
    <citation type="submission" date="2019-04" db="EMBL/GenBank/DDBJ databases">
        <authorList>
            <consortium name="Wellcome Sanger Institute Data Sharing"/>
        </authorList>
    </citation>
    <scope>NUCLEOTIDE SEQUENCE [LARGE SCALE GENOMIC DNA]</scope>
</reference>
<dbReference type="PROSITE" id="PS50262">
    <property type="entry name" value="G_PROTEIN_RECEP_F1_2"/>
    <property type="match status" value="1"/>
</dbReference>
<dbReference type="Ensembl" id="ENSSFOT00015079219.1">
    <property type="protein sequence ID" value="ENSSFOP00015073172.1"/>
    <property type="gene ID" value="ENSSFOG00015024398.1"/>
</dbReference>
<dbReference type="InterPro" id="IPR000725">
    <property type="entry name" value="Olfact_rcpt"/>
</dbReference>
<dbReference type="Pfam" id="PF13853">
    <property type="entry name" value="7tm_4"/>
    <property type="match status" value="1"/>
</dbReference>
<dbReference type="GO" id="GO:0005886">
    <property type="term" value="C:plasma membrane"/>
    <property type="evidence" value="ECO:0007669"/>
    <property type="project" value="UniProtKB-SubCell"/>
</dbReference>
<feature type="transmembrane region" description="Helical" evidence="13">
    <location>
        <begin position="195"/>
        <end position="217"/>
    </location>
</feature>
<sequence length="314" mass="35632">MDNGSDIGYMLQLEGVDLAPQFVYPVFFILLFTYLILMFTNTGLMVLIATEKSLQQPMYLLFCNLSFNDIMENTNLLPRLMIDLLSSERYISYVECVIQAFCNHTFSAAAHTILMIMAFDRYVAICNPLRYSSIMTTSMVAKLSAGAWGSALLTVSVLLGLTIRLTRCRSFLMNMYCDNASLFKLSCQDVSVNNIFGLFYTALFISSSLLSIGITYFKIVTVCFTRKSKELNSKALQTCSTHLVLYMIMLWSGLLSVLFHRIQIYSGYRKLMSILFHVVPANLNPIIYALQTKELKSKVKKLFHSKSPSLITFE</sequence>
<keyword evidence="7" id="KW-0297">G-protein coupled receptor</keyword>
<dbReference type="PRINTS" id="PR00245">
    <property type="entry name" value="OLFACTORYR"/>
</dbReference>
<comment type="subcellular location">
    <subcellularLocation>
        <location evidence="1">Cell membrane</location>
        <topology evidence="1">Multi-pass membrane protein</topology>
    </subcellularLocation>
</comment>
<dbReference type="InterPro" id="IPR017452">
    <property type="entry name" value="GPCR_Rhodpsn_7TM"/>
</dbReference>
<evidence type="ECO:0000256" key="9">
    <source>
        <dbReference type="ARBA" id="ARBA00023157"/>
    </source>
</evidence>
<keyword evidence="9" id="KW-1015">Disulfide bond</keyword>
<evidence type="ECO:0000256" key="11">
    <source>
        <dbReference type="ARBA" id="ARBA00023180"/>
    </source>
</evidence>
<evidence type="ECO:0000256" key="7">
    <source>
        <dbReference type="ARBA" id="ARBA00023040"/>
    </source>
</evidence>
<dbReference type="GO" id="GO:0005549">
    <property type="term" value="F:odorant binding"/>
    <property type="evidence" value="ECO:0007669"/>
    <property type="project" value="TreeGrafter"/>
</dbReference>
<reference evidence="15" key="3">
    <citation type="submission" date="2025-09" db="UniProtKB">
        <authorList>
            <consortium name="Ensembl"/>
        </authorList>
    </citation>
    <scope>IDENTIFICATION</scope>
</reference>
<reference evidence="15" key="2">
    <citation type="submission" date="2025-08" db="UniProtKB">
        <authorList>
            <consortium name="Ensembl"/>
        </authorList>
    </citation>
    <scope>IDENTIFICATION</scope>
</reference>
<dbReference type="FunFam" id="1.20.1070.10:FF:000024">
    <property type="entry name" value="Olfactory receptor"/>
    <property type="match status" value="1"/>
</dbReference>
<keyword evidence="4 13" id="KW-0812">Transmembrane</keyword>
<feature type="transmembrane region" description="Helical" evidence="13">
    <location>
        <begin position="238"/>
        <end position="259"/>
    </location>
</feature>
<dbReference type="InterPro" id="IPR052921">
    <property type="entry name" value="GPCR1_Superfamily_Member"/>
</dbReference>
<keyword evidence="2" id="KW-1003">Cell membrane</keyword>